<evidence type="ECO:0000313" key="2">
    <source>
        <dbReference type="Proteomes" id="UP000017836"/>
    </source>
</evidence>
<dbReference type="Gramene" id="ERN17282">
    <property type="protein sequence ID" value="ERN17282"/>
    <property type="gene ID" value="AMTR_s00044p00229820"/>
</dbReference>
<gene>
    <name evidence="1" type="ORF">AMTR_s00044p00229820</name>
</gene>
<reference evidence="2" key="1">
    <citation type="journal article" date="2013" name="Science">
        <title>The Amborella genome and the evolution of flowering plants.</title>
        <authorList>
            <consortium name="Amborella Genome Project"/>
        </authorList>
    </citation>
    <scope>NUCLEOTIDE SEQUENCE [LARGE SCALE GENOMIC DNA]</scope>
</reference>
<protein>
    <submittedName>
        <fullName evidence="1">Uncharacterized protein</fullName>
    </submittedName>
</protein>
<dbReference type="HOGENOM" id="CLU_2609258_0_0_1"/>
<dbReference type="EMBL" id="KI392384">
    <property type="protein sequence ID" value="ERN17282.1"/>
    <property type="molecule type" value="Genomic_DNA"/>
</dbReference>
<organism evidence="1 2">
    <name type="scientific">Amborella trichopoda</name>
    <dbReference type="NCBI Taxonomy" id="13333"/>
    <lineage>
        <taxon>Eukaryota</taxon>
        <taxon>Viridiplantae</taxon>
        <taxon>Streptophyta</taxon>
        <taxon>Embryophyta</taxon>
        <taxon>Tracheophyta</taxon>
        <taxon>Spermatophyta</taxon>
        <taxon>Magnoliopsida</taxon>
        <taxon>Amborellales</taxon>
        <taxon>Amborellaceae</taxon>
        <taxon>Amborella</taxon>
    </lineage>
</organism>
<dbReference type="Proteomes" id="UP000017836">
    <property type="component" value="Unassembled WGS sequence"/>
</dbReference>
<evidence type="ECO:0000313" key="1">
    <source>
        <dbReference type="EMBL" id="ERN17282.1"/>
    </source>
</evidence>
<keyword evidence="2" id="KW-1185">Reference proteome</keyword>
<sequence length="79" mass="8576">MVSPSEVSDGRQPNDYFLEVAEELLDSQTGNISCWMGSNGMTKVLRMIDAVMVVRMLEVKGVDQGTTSGGSKLGSAHYY</sequence>
<dbReference type="AlphaFoldDB" id="U5D785"/>
<accession>U5D785</accession>
<name>U5D785_AMBTC</name>
<proteinExistence type="predicted"/>